<dbReference type="PANTHER" id="PTHR33371">
    <property type="entry name" value="INTERMEMBRANE PHOSPHOLIPID TRANSPORT SYSTEM BINDING PROTEIN MLAD-RELATED"/>
    <property type="match status" value="1"/>
</dbReference>
<dbReference type="Proteomes" id="UP001501057">
    <property type="component" value="Unassembled WGS sequence"/>
</dbReference>
<dbReference type="InterPro" id="IPR052336">
    <property type="entry name" value="MlaD_Phospholipid_Transporter"/>
</dbReference>
<organism evidence="3 4">
    <name type="scientific">Aeromicrobium alkaliterrae</name>
    <dbReference type="NCBI Taxonomy" id="302168"/>
    <lineage>
        <taxon>Bacteria</taxon>
        <taxon>Bacillati</taxon>
        <taxon>Actinomycetota</taxon>
        <taxon>Actinomycetes</taxon>
        <taxon>Propionibacteriales</taxon>
        <taxon>Nocardioidaceae</taxon>
        <taxon>Aeromicrobium</taxon>
    </lineage>
</organism>
<name>A0ABN2K8M8_9ACTN</name>
<evidence type="ECO:0000259" key="2">
    <source>
        <dbReference type="Pfam" id="PF11887"/>
    </source>
</evidence>
<comment type="caution">
    <text evidence="3">The sequence shown here is derived from an EMBL/GenBank/DDBJ whole genome shotgun (WGS) entry which is preliminary data.</text>
</comment>
<evidence type="ECO:0000259" key="1">
    <source>
        <dbReference type="Pfam" id="PF02470"/>
    </source>
</evidence>
<evidence type="ECO:0000313" key="3">
    <source>
        <dbReference type="EMBL" id="GAA1750628.1"/>
    </source>
</evidence>
<dbReference type="Pfam" id="PF11887">
    <property type="entry name" value="Mce4_CUP1"/>
    <property type="match status" value="1"/>
</dbReference>
<feature type="domain" description="Mammalian cell entry C-terminal" evidence="2">
    <location>
        <begin position="120"/>
        <end position="319"/>
    </location>
</feature>
<sequence>MRFKTGSLIQVLVFIGTTGLLIALVGATFAQIRIEDNHTYRADFTDASGLDTNVDVRVNGVTVGSVSSIERRDGGGVVVAFTVPKDLELTTSTQARIRYANLTGDRYLEITQGEDPSTATALKVGATIPEARTKAALELDDLFAGFDPLMQALAPEEVNELTTNILAVTEGESGAVESMLANVGSFTSGLAERDELIGSVIDNLGTALGTVNQSRAEFDQLIVGLDDLTAQLEQDRSAYGQALTQFSLLGTDIADFLEAVRPGFKTNVDNLAIVAERLNAEEPYLREMLEISASGVNRLGRLGGNASQFNFFLCGLRVRVEVPGTTTGVLSPNLWASDDRCKKGANN</sequence>
<keyword evidence="4" id="KW-1185">Reference proteome</keyword>
<gene>
    <name evidence="3" type="ORF">GCM10009710_33160</name>
</gene>
<dbReference type="RefSeq" id="WP_344203649.1">
    <property type="nucleotide sequence ID" value="NZ_BAAAME010000005.1"/>
</dbReference>
<accession>A0ABN2K8M8</accession>
<protein>
    <submittedName>
        <fullName evidence="3">MCE family protein</fullName>
    </submittedName>
</protein>
<dbReference type="EMBL" id="BAAAME010000005">
    <property type="protein sequence ID" value="GAA1750628.1"/>
    <property type="molecule type" value="Genomic_DNA"/>
</dbReference>
<reference evidence="3 4" key="1">
    <citation type="journal article" date="2019" name="Int. J. Syst. Evol. Microbiol.">
        <title>The Global Catalogue of Microorganisms (GCM) 10K type strain sequencing project: providing services to taxonomists for standard genome sequencing and annotation.</title>
        <authorList>
            <consortium name="The Broad Institute Genomics Platform"/>
            <consortium name="The Broad Institute Genome Sequencing Center for Infectious Disease"/>
            <person name="Wu L."/>
            <person name="Ma J."/>
        </authorList>
    </citation>
    <scope>NUCLEOTIDE SEQUENCE [LARGE SCALE GENOMIC DNA]</scope>
    <source>
        <strain evidence="3 4">JCM 13518</strain>
    </source>
</reference>
<dbReference type="InterPro" id="IPR024516">
    <property type="entry name" value="Mce_C"/>
</dbReference>
<dbReference type="NCBIfam" id="TIGR00996">
    <property type="entry name" value="Mtu_fam_mce"/>
    <property type="match status" value="1"/>
</dbReference>
<feature type="domain" description="Mce/MlaD" evidence="1">
    <location>
        <begin position="37"/>
        <end position="113"/>
    </location>
</feature>
<dbReference type="InterPro" id="IPR003399">
    <property type="entry name" value="Mce/MlaD"/>
</dbReference>
<dbReference type="PANTHER" id="PTHR33371:SF17">
    <property type="entry name" value="MCE-FAMILY PROTEIN MCE1B"/>
    <property type="match status" value="1"/>
</dbReference>
<evidence type="ECO:0000313" key="4">
    <source>
        <dbReference type="Proteomes" id="UP001501057"/>
    </source>
</evidence>
<proteinExistence type="predicted"/>
<dbReference type="InterPro" id="IPR005693">
    <property type="entry name" value="Mce"/>
</dbReference>
<dbReference type="Pfam" id="PF02470">
    <property type="entry name" value="MlaD"/>
    <property type="match status" value="1"/>
</dbReference>